<reference evidence="2" key="1">
    <citation type="journal article" date="2016" name="Nature">
        <title>Genome evolution in the allotetraploid frog Xenopus laevis.</title>
        <authorList>
            <person name="Session A.M."/>
            <person name="Uno Y."/>
            <person name="Kwon T."/>
            <person name="Chapman J.A."/>
            <person name="Toyoda A."/>
            <person name="Takahashi S."/>
            <person name="Fukui A."/>
            <person name="Hikosaka A."/>
            <person name="Suzuki A."/>
            <person name="Kondo M."/>
            <person name="van Heeringen S.J."/>
            <person name="Quigley I."/>
            <person name="Heinz S."/>
            <person name="Ogino H."/>
            <person name="Ochi H."/>
            <person name="Hellsten U."/>
            <person name="Lyons J.B."/>
            <person name="Simakov O."/>
            <person name="Putnam N."/>
            <person name="Stites J."/>
            <person name="Kuroki Y."/>
            <person name="Tanaka T."/>
            <person name="Michiue T."/>
            <person name="Watanabe M."/>
            <person name="Bogdanovic O."/>
            <person name="Lister R."/>
            <person name="Georgiou G."/>
            <person name="Paranjpe S.S."/>
            <person name="van Kruijsbergen I."/>
            <person name="Shu S."/>
            <person name="Carlson J."/>
            <person name="Kinoshita T."/>
            <person name="Ohta Y."/>
            <person name="Mawaribuchi S."/>
            <person name="Jenkins J."/>
            <person name="Grimwood J."/>
            <person name="Schmutz J."/>
            <person name="Mitros T."/>
            <person name="Mozaffari S.V."/>
            <person name="Suzuki Y."/>
            <person name="Haramoto Y."/>
            <person name="Yamamoto T.S."/>
            <person name="Takagi C."/>
            <person name="Heald R."/>
            <person name="Miller K."/>
            <person name="Haudenschild C."/>
            <person name="Kitzman J."/>
            <person name="Nakayama T."/>
            <person name="Izutsu Y."/>
            <person name="Robert J."/>
            <person name="Fortriede J."/>
            <person name="Burns K."/>
            <person name="Lotay V."/>
            <person name="Karimi K."/>
            <person name="Yasuoka Y."/>
            <person name="Dichmann D.S."/>
            <person name="Flajnik M.F."/>
            <person name="Houston D.W."/>
            <person name="Shendure J."/>
            <person name="DuPasquier L."/>
            <person name="Vize P.D."/>
            <person name="Zorn A.M."/>
            <person name="Ito M."/>
            <person name="Marcotte E.M."/>
            <person name="Wallingford J.B."/>
            <person name="Ito Y."/>
            <person name="Asashima M."/>
            <person name="Ueno N."/>
            <person name="Matsuda Y."/>
            <person name="Veenstra G.J."/>
            <person name="Fujiyama A."/>
            <person name="Harland R.M."/>
            <person name="Taira M."/>
            <person name="Rokhsar D.S."/>
        </authorList>
    </citation>
    <scope>NUCLEOTIDE SEQUENCE [LARGE SCALE GENOMIC DNA]</scope>
    <source>
        <strain evidence="2">J</strain>
    </source>
</reference>
<gene>
    <name evidence="1" type="ORF">XELAEV_18026760mg</name>
</gene>
<protein>
    <submittedName>
        <fullName evidence="1">Uncharacterized protein</fullName>
    </submittedName>
</protein>
<accession>A0A974CUB2</accession>
<dbReference type="EMBL" id="CM004474">
    <property type="protein sequence ID" value="OCT79944.1"/>
    <property type="molecule type" value="Genomic_DNA"/>
</dbReference>
<sequence>MSAYIAAVVLILGIFLLIMSKQGIIWTKVVQSVECRQWISMVQYIAYREVGSFINLAISLSLNFYLCNPICISLPCRTAV</sequence>
<proteinExistence type="predicted"/>
<name>A0A974CUB2_XENLA</name>
<evidence type="ECO:0000313" key="2">
    <source>
        <dbReference type="Proteomes" id="UP000694892"/>
    </source>
</evidence>
<dbReference type="AlphaFoldDB" id="A0A974CUB2"/>
<dbReference type="Proteomes" id="UP000694892">
    <property type="component" value="Chromosome 5L"/>
</dbReference>
<evidence type="ECO:0000313" key="1">
    <source>
        <dbReference type="EMBL" id="OCT79944.1"/>
    </source>
</evidence>
<organism evidence="1 2">
    <name type="scientific">Xenopus laevis</name>
    <name type="common">African clawed frog</name>
    <dbReference type="NCBI Taxonomy" id="8355"/>
    <lineage>
        <taxon>Eukaryota</taxon>
        <taxon>Metazoa</taxon>
        <taxon>Chordata</taxon>
        <taxon>Craniata</taxon>
        <taxon>Vertebrata</taxon>
        <taxon>Euteleostomi</taxon>
        <taxon>Amphibia</taxon>
        <taxon>Batrachia</taxon>
        <taxon>Anura</taxon>
        <taxon>Pipoidea</taxon>
        <taxon>Pipidae</taxon>
        <taxon>Xenopodinae</taxon>
        <taxon>Xenopus</taxon>
        <taxon>Xenopus</taxon>
    </lineage>
</organism>